<reference evidence="2 3" key="1">
    <citation type="submission" date="2024-06" db="EMBL/GenBank/DDBJ databases">
        <title>A chromosome level genome sequence of Diviner's sage (Salvia divinorum).</title>
        <authorList>
            <person name="Ford S.A."/>
            <person name="Ro D.-K."/>
            <person name="Ness R.W."/>
            <person name="Phillips M.A."/>
        </authorList>
    </citation>
    <scope>NUCLEOTIDE SEQUENCE [LARGE SCALE GENOMIC DNA]</scope>
    <source>
        <strain evidence="2">SAF-2024a</strain>
        <tissue evidence="2">Leaf</tissue>
    </source>
</reference>
<keyword evidence="3" id="KW-1185">Reference proteome</keyword>
<dbReference type="InterPro" id="IPR000008">
    <property type="entry name" value="C2_dom"/>
</dbReference>
<dbReference type="InterPro" id="IPR035892">
    <property type="entry name" value="C2_domain_sf"/>
</dbReference>
<dbReference type="Gene3D" id="2.60.40.150">
    <property type="entry name" value="C2 domain"/>
    <property type="match status" value="1"/>
</dbReference>
<dbReference type="EMBL" id="JBEAFC010000008">
    <property type="protein sequence ID" value="KAL1543868.1"/>
    <property type="molecule type" value="Genomic_DNA"/>
</dbReference>
<proteinExistence type="predicted"/>
<dbReference type="Proteomes" id="UP001567538">
    <property type="component" value="Unassembled WGS sequence"/>
</dbReference>
<protein>
    <recommendedName>
        <fullName evidence="1">C2 domain-containing protein</fullName>
    </recommendedName>
</protein>
<dbReference type="SUPFAM" id="SSF49562">
    <property type="entry name" value="C2 domain (Calcium/lipid-binding domain, CaLB)"/>
    <property type="match status" value="1"/>
</dbReference>
<organism evidence="2 3">
    <name type="scientific">Salvia divinorum</name>
    <name type="common">Maria pastora</name>
    <name type="synonym">Diviner's sage</name>
    <dbReference type="NCBI Taxonomy" id="28513"/>
    <lineage>
        <taxon>Eukaryota</taxon>
        <taxon>Viridiplantae</taxon>
        <taxon>Streptophyta</taxon>
        <taxon>Embryophyta</taxon>
        <taxon>Tracheophyta</taxon>
        <taxon>Spermatophyta</taxon>
        <taxon>Magnoliopsida</taxon>
        <taxon>eudicotyledons</taxon>
        <taxon>Gunneridae</taxon>
        <taxon>Pentapetalae</taxon>
        <taxon>asterids</taxon>
        <taxon>lamiids</taxon>
        <taxon>Lamiales</taxon>
        <taxon>Lamiaceae</taxon>
        <taxon>Nepetoideae</taxon>
        <taxon>Mentheae</taxon>
        <taxon>Salviinae</taxon>
        <taxon>Salvia</taxon>
        <taxon>Salvia subgen. Calosphace</taxon>
    </lineage>
</organism>
<dbReference type="AlphaFoldDB" id="A0ABD1GIB9"/>
<evidence type="ECO:0000259" key="1">
    <source>
        <dbReference type="Pfam" id="PF00168"/>
    </source>
</evidence>
<sequence>MPNYKAKKTANSAPSTKFGDAKRFDLTLVSVENLQYEQKSGRHIKVYAKVQLDDGAVTKTGRYMADEPNSTLNLNFSVQYPIRVNTRGKLVVRLYYKRTLRHTLGEVTIDVTSLFDGWRERNSDQNTTMSFQLPKGKLNIAYCFASGGN</sequence>
<comment type="caution">
    <text evidence="2">The sequence shown here is derived from an EMBL/GenBank/DDBJ whole genome shotgun (WGS) entry which is preliminary data.</text>
</comment>
<accession>A0ABD1GIB9</accession>
<name>A0ABD1GIB9_SALDI</name>
<evidence type="ECO:0000313" key="3">
    <source>
        <dbReference type="Proteomes" id="UP001567538"/>
    </source>
</evidence>
<evidence type="ECO:0000313" key="2">
    <source>
        <dbReference type="EMBL" id="KAL1543868.1"/>
    </source>
</evidence>
<gene>
    <name evidence="2" type="ORF">AAHA92_20787</name>
</gene>
<feature type="domain" description="C2" evidence="1">
    <location>
        <begin position="24"/>
        <end position="119"/>
    </location>
</feature>
<dbReference type="Pfam" id="PF00168">
    <property type="entry name" value="C2"/>
    <property type="match status" value="1"/>
</dbReference>